<dbReference type="InterPro" id="IPR000424">
    <property type="entry name" value="Primosome_PriB/ssb"/>
</dbReference>
<feature type="compositionally biased region" description="Polar residues" evidence="1">
    <location>
        <begin position="193"/>
        <end position="204"/>
    </location>
</feature>
<evidence type="ECO:0000313" key="3">
    <source>
        <dbReference type="Proteomes" id="UP000317942"/>
    </source>
</evidence>
<name>A0A1Q8WM71_9ACTO</name>
<dbReference type="GO" id="GO:0006260">
    <property type="term" value="P:DNA replication"/>
    <property type="evidence" value="ECO:0007669"/>
    <property type="project" value="InterPro"/>
</dbReference>
<protein>
    <submittedName>
        <fullName evidence="2">Single-stranded DNA-binding protein</fullName>
    </submittedName>
</protein>
<feature type="region of interest" description="Disordered" evidence="1">
    <location>
        <begin position="118"/>
        <end position="223"/>
    </location>
</feature>
<dbReference type="Proteomes" id="UP000317942">
    <property type="component" value="Unassembled WGS sequence"/>
</dbReference>
<dbReference type="InterPro" id="IPR012340">
    <property type="entry name" value="NA-bd_OB-fold"/>
</dbReference>
<feature type="compositionally biased region" description="Low complexity" evidence="1">
    <location>
        <begin position="121"/>
        <end position="130"/>
    </location>
</feature>
<proteinExistence type="predicted"/>
<reference evidence="2 3" key="1">
    <citation type="submission" date="2019-06" db="EMBL/GenBank/DDBJ databases">
        <title>Draft genome sequence of Actinomyces oris CCUG 34288T.</title>
        <authorList>
            <person name="Salva-Serra F."/>
            <person name="Cardew S."/>
            <person name="Moore E."/>
        </authorList>
    </citation>
    <scope>NUCLEOTIDE SEQUENCE [LARGE SCALE GENOMIC DNA]</scope>
    <source>
        <strain evidence="2 3">CCUG 34288</strain>
    </source>
</reference>
<dbReference type="Gene3D" id="2.40.50.140">
    <property type="entry name" value="Nucleic acid-binding proteins"/>
    <property type="match status" value="1"/>
</dbReference>
<gene>
    <name evidence="2" type="ORF">FK267_12675</name>
</gene>
<accession>A0A1Q8WM71</accession>
<dbReference type="OrthoDB" id="4427276at2"/>
<dbReference type="Pfam" id="PF00436">
    <property type="entry name" value="SSB"/>
    <property type="match status" value="1"/>
</dbReference>
<keyword evidence="2" id="KW-0238">DNA-binding</keyword>
<dbReference type="GeneID" id="64213070"/>
<dbReference type="SUPFAM" id="SSF50249">
    <property type="entry name" value="Nucleic acid-binding proteins"/>
    <property type="match status" value="1"/>
</dbReference>
<evidence type="ECO:0000313" key="2">
    <source>
        <dbReference type="EMBL" id="TQD59100.1"/>
    </source>
</evidence>
<dbReference type="GO" id="GO:0003697">
    <property type="term" value="F:single-stranded DNA binding"/>
    <property type="evidence" value="ECO:0007669"/>
    <property type="project" value="InterPro"/>
</dbReference>
<evidence type="ECO:0000256" key="1">
    <source>
        <dbReference type="SAM" id="MobiDB-lite"/>
    </source>
</evidence>
<dbReference type="AlphaFoldDB" id="A0A1Q8WM71"/>
<comment type="caution">
    <text evidence="2">The sequence shown here is derived from an EMBL/GenBank/DDBJ whole genome shotgun (WGS) entry which is preliminary data.</text>
</comment>
<dbReference type="EMBL" id="VICC01000009">
    <property type="protein sequence ID" value="TQD59100.1"/>
    <property type="molecule type" value="Genomic_DNA"/>
</dbReference>
<sequence length="240" mass="25488">MTRQLDLTVQGVVGTNPALSRVGDNARPYCRFRVAVTPTYRTEQGWNNAETIWFTAKAWGQLAANLSHSLRKGDAVLLTGRFSQESWESNGRKHETNVITLQAAGHDLTRGESRFARVRAAESAPSASSGAGTGDAELEPGGEERVPSDHWEVEAVASGASASPAPGPGDPRESAESTELSESTESTEPTGLGQPSATHAQSPESFVIDPACARSEDQTGEPWPVYELADDLVEQALGVS</sequence>
<dbReference type="PROSITE" id="PS50935">
    <property type="entry name" value="SSB"/>
    <property type="match status" value="1"/>
</dbReference>
<feature type="compositionally biased region" description="Low complexity" evidence="1">
    <location>
        <begin position="177"/>
        <end position="190"/>
    </location>
</feature>
<dbReference type="RefSeq" id="WP_075379382.1">
    <property type="nucleotide sequence ID" value="NZ_CP066060.1"/>
</dbReference>
<dbReference type="CDD" id="cd04496">
    <property type="entry name" value="SSB_OBF"/>
    <property type="match status" value="1"/>
</dbReference>
<organism evidence="2 3">
    <name type="scientific">Actinomyces oris</name>
    <dbReference type="NCBI Taxonomy" id="544580"/>
    <lineage>
        <taxon>Bacteria</taxon>
        <taxon>Bacillati</taxon>
        <taxon>Actinomycetota</taxon>
        <taxon>Actinomycetes</taxon>
        <taxon>Actinomycetales</taxon>
        <taxon>Actinomycetaceae</taxon>
        <taxon>Actinomyces</taxon>
    </lineage>
</organism>
<feature type="compositionally biased region" description="Basic and acidic residues" evidence="1">
    <location>
        <begin position="142"/>
        <end position="153"/>
    </location>
</feature>